<sequence>MPYRRLSTARGSGDPQRFRITHPFHPKKGQEYELVGFAHTWGEYRVFFRLPGDLRTQSVPADWTDVEEPDAFVTCSAQRSLFRPKDLLELADLLEVLEHQSVRTTTPNV</sequence>
<gene>
    <name evidence="1" type="ORF">AB6A68_13345</name>
</gene>
<organism evidence="1 2">
    <name type="scientific">Ferrimicrobium acidiphilum</name>
    <dbReference type="NCBI Taxonomy" id="121039"/>
    <lineage>
        <taxon>Bacteria</taxon>
        <taxon>Bacillati</taxon>
        <taxon>Actinomycetota</taxon>
        <taxon>Acidimicrobiia</taxon>
        <taxon>Acidimicrobiales</taxon>
        <taxon>Acidimicrobiaceae</taxon>
        <taxon>Ferrimicrobium</taxon>
    </lineage>
</organism>
<comment type="caution">
    <text evidence="1">The sequence shown here is derived from an EMBL/GenBank/DDBJ whole genome shotgun (WGS) entry which is preliminary data.</text>
</comment>
<keyword evidence="2" id="KW-1185">Reference proteome</keyword>
<evidence type="ECO:0000313" key="2">
    <source>
        <dbReference type="Proteomes" id="UP001560267"/>
    </source>
</evidence>
<dbReference type="Pfam" id="PF17342">
    <property type="entry name" value="DUF5372"/>
    <property type="match status" value="1"/>
</dbReference>
<evidence type="ECO:0000313" key="1">
    <source>
        <dbReference type="EMBL" id="MEX6430811.1"/>
    </source>
</evidence>
<accession>A0ABV3Y794</accession>
<name>A0ABV3Y794_9ACTN</name>
<dbReference type="Proteomes" id="UP001560267">
    <property type="component" value="Unassembled WGS sequence"/>
</dbReference>
<proteinExistence type="predicted"/>
<dbReference type="EMBL" id="JBFSHR010000087">
    <property type="protein sequence ID" value="MEX6430811.1"/>
    <property type="molecule type" value="Genomic_DNA"/>
</dbReference>
<protein>
    <submittedName>
        <fullName evidence="1">DUF5372 family protein</fullName>
    </submittedName>
</protein>
<dbReference type="RefSeq" id="WP_369084958.1">
    <property type="nucleotide sequence ID" value="NZ_JBFSHR010000087.1"/>
</dbReference>
<reference evidence="1 2" key="1">
    <citation type="submission" date="2024-07" db="EMBL/GenBank/DDBJ databases">
        <title>Draft Genome Sequence of Ferrimicrobium acidiphilum Strain YE2023, Isolated from a Pulp of Bioleach Reactor.</title>
        <authorList>
            <person name="Elkina Y.A."/>
            <person name="Bulaeva A.G."/>
            <person name="Beletsky A.V."/>
            <person name="Mardanov A.V."/>
        </authorList>
    </citation>
    <scope>NUCLEOTIDE SEQUENCE [LARGE SCALE GENOMIC DNA]</scope>
    <source>
        <strain evidence="1 2">YE2023</strain>
    </source>
</reference>
<dbReference type="InterPro" id="IPR035315">
    <property type="entry name" value="DUF5372"/>
</dbReference>